<evidence type="ECO:0000313" key="1">
    <source>
        <dbReference type="EMBL" id="STO15814.1"/>
    </source>
</evidence>
<dbReference type="AlphaFoldDB" id="A0A2X1RJA1"/>
<gene>
    <name evidence="1" type="ORF">NCTC11819_00358</name>
</gene>
<accession>A0A2X1RJA1</accession>
<dbReference type="EMBL" id="UGGQ01000006">
    <property type="protein sequence ID" value="STO15814.1"/>
    <property type="molecule type" value="Genomic_DNA"/>
</dbReference>
<evidence type="ECO:0000313" key="2">
    <source>
        <dbReference type="Proteomes" id="UP000255284"/>
    </source>
</evidence>
<name>A0A2X1RJA1_9ACTO</name>
<proteinExistence type="predicted"/>
<comment type="caution">
    <text evidence="1">The sequence shown here is derived from an EMBL/GenBank/DDBJ whole genome shotgun (WGS) entry which is preliminary data.</text>
</comment>
<reference evidence="1 2" key="1">
    <citation type="submission" date="2018-06" db="EMBL/GenBank/DDBJ databases">
        <authorList>
            <consortium name="Pathogen Informatics"/>
            <person name="Doyle S."/>
        </authorList>
    </citation>
    <scope>NUCLEOTIDE SEQUENCE [LARGE SCALE GENOMIC DNA]</scope>
    <source>
        <strain evidence="1 2">NCTC11819</strain>
    </source>
</reference>
<organism evidence="1 2">
    <name type="scientific">Mobiluncus mulieris</name>
    <dbReference type="NCBI Taxonomy" id="2052"/>
    <lineage>
        <taxon>Bacteria</taxon>
        <taxon>Bacillati</taxon>
        <taxon>Actinomycetota</taxon>
        <taxon>Actinomycetes</taxon>
        <taxon>Actinomycetales</taxon>
        <taxon>Actinomycetaceae</taxon>
        <taxon>Mobiluncus</taxon>
    </lineage>
</organism>
<dbReference type="Proteomes" id="UP000255284">
    <property type="component" value="Unassembled WGS sequence"/>
</dbReference>
<sequence length="34" mass="3975">MDKLEIVEIEEIRTDQIAVPHCHHGTTPQTFAWK</sequence>
<protein>
    <submittedName>
        <fullName evidence="1">Uncharacterized protein</fullName>
    </submittedName>
</protein>